<sequence length="498" mass="53044">MAQICPRCDATVGDDLTRCPSCGADLDPCRTIPPARPRQITPAKAPATARKVSPVERAEHSEEREPATPPPPRPIKKVKPRPVAPQPSAQAPSAPTPAPQPAKPGPQLAYTPSTSTGEMAYAAPAYAPPGGAAPAPPEARGGLRGWMIKMLGGAQPAPPQAQPQPQPMPGASPYYGYQQPGGAPPQPGPHPGMYPPGAAHQTPPIAPAQPLHPTPHPGWPEQHPAPGFGGPQHAQGGPGAPPPHTAPPSLLDPFGGDSEEMEAKTQFLGGVDLDKLKIPKFTFTLQILDHQGQWRDWGPIHANGLNVGRAKTSAEFPGLSSMAVRHMKLRYDRTTLVVEDLGSINGVYLRVIQPTELSDGMRFRVGNQTIEFHEAPPFEPASPLVGEDGEEYCSRDLEPLAYLDLIRPNGQPGLRFPITRQDATILGREGPNTHIALTSDNSVSGMHARVYRKDGKFILEDLKSRNGTFVHVLGSAKVSSGDVLLAGLVLFRVIDHIQ</sequence>
<protein>
    <submittedName>
        <fullName evidence="3">FHA domain-containing protein</fullName>
    </submittedName>
</protein>
<evidence type="ECO:0000313" key="3">
    <source>
        <dbReference type="EMBL" id="XBH03240.1"/>
    </source>
</evidence>
<dbReference type="InterPro" id="IPR000253">
    <property type="entry name" value="FHA_dom"/>
</dbReference>
<dbReference type="EMBL" id="CP155447">
    <property type="protein sequence ID" value="XBH03240.1"/>
    <property type="molecule type" value="Genomic_DNA"/>
</dbReference>
<dbReference type="RefSeq" id="WP_406695974.1">
    <property type="nucleotide sequence ID" value="NZ_CP155447.1"/>
</dbReference>
<evidence type="ECO:0000259" key="2">
    <source>
        <dbReference type="PROSITE" id="PS50006"/>
    </source>
</evidence>
<proteinExistence type="predicted"/>
<name>A0AAU7CDN6_9BACT</name>
<dbReference type="CDD" id="cd00060">
    <property type="entry name" value="FHA"/>
    <property type="match status" value="2"/>
</dbReference>
<feature type="compositionally biased region" description="Pro residues" evidence="1">
    <location>
        <begin position="182"/>
        <end position="194"/>
    </location>
</feature>
<dbReference type="InterPro" id="IPR008984">
    <property type="entry name" value="SMAD_FHA_dom_sf"/>
</dbReference>
<feature type="compositionally biased region" description="Low complexity" evidence="1">
    <location>
        <begin position="222"/>
        <end position="235"/>
    </location>
</feature>
<dbReference type="Pfam" id="PF00498">
    <property type="entry name" value="FHA"/>
    <property type="match status" value="2"/>
</dbReference>
<dbReference type="Gene3D" id="2.60.200.20">
    <property type="match status" value="2"/>
</dbReference>
<feature type="compositionally biased region" description="Pro residues" evidence="1">
    <location>
        <begin position="94"/>
        <end position="104"/>
    </location>
</feature>
<feature type="compositionally biased region" description="Pro residues" evidence="1">
    <location>
        <begin position="204"/>
        <end position="218"/>
    </location>
</feature>
<reference evidence="3" key="1">
    <citation type="submission" date="2024-05" db="EMBL/GenBank/DDBJ databases">
        <title>Planctomycetes of the genus Singulisphaera possess chitinolytic capabilities.</title>
        <authorList>
            <person name="Ivanova A."/>
        </authorList>
    </citation>
    <scope>NUCLEOTIDE SEQUENCE</scope>
    <source>
        <strain evidence="3">Ch08T</strain>
    </source>
</reference>
<feature type="domain" description="FHA" evidence="2">
    <location>
        <begin position="424"/>
        <end position="471"/>
    </location>
</feature>
<dbReference type="AlphaFoldDB" id="A0AAU7CDN6"/>
<evidence type="ECO:0000256" key="1">
    <source>
        <dbReference type="SAM" id="MobiDB-lite"/>
    </source>
</evidence>
<dbReference type="SMART" id="SM00240">
    <property type="entry name" value="FHA"/>
    <property type="match status" value="1"/>
</dbReference>
<feature type="region of interest" description="Disordered" evidence="1">
    <location>
        <begin position="152"/>
        <end position="257"/>
    </location>
</feature>
<feature type="region of interest" description="Disordered" evidence="1">
    <location>
        <begin position="23"/>
        <end position="114"/>
    </location>
</feature>
<feature type="compositionally biased region" description="Basic and acidic residues" evidence="1">
    <location>
        <begin position="53"/>
        <end position="66"/>
    </location>
</feature>
<feature type="compositionally biased region" description="Pro residues" evidence="1">
    <location>
        <begin position="156"/>
        <end position="170"/>
    </location>
</feature>
<organism evidence="3">
    <name type="scientific">Singulisphaera sp. Ch08</name>
    <dbReference type="NCBI Taxonomy" id="3120278"/>
    <lineage>
        <taxon>Bacteria</taxon>
        <taxon>Pseudomonadati</taxon>
        <taxon>Planctomycetota</taxon>
        <taxon>Planctomycetia</taxon>
        <taxon>Isosphaerales</taxon>
        <taxon>Isosphaeraceae</taxon>
        <taxon>Singulisphaera</taxon>
    </lineage>
</organism>
<dbReference type="PROSITE" id="PS50006">
    <property type="entry name" value="FHA_DOMAIN"/>
    <property type="match status" value="1"/>
</dbReference>
<accession>A0AAU7CDN6</accession>
<feature type="compositionally biased region" description="Low complexity" evidence="1">
    <location>
        <begin position="171"/>
        <end position="181"/>
    </location>
</feature>
<gene>
    <name evidence="3" type="ORF">V5E97_33775</name>
</gene>
<dbReference type="SUPFAM" id="SSF49879">
    <property type="entry name" value="SMAD/FHA domain"/>
    <property type="match status" value="2"/>
</dbReference>